<dbReference type="PANTHER" id="PTHR30348:SF14">
    <property type="entry name" value="BLR8050 PROTEIN"/>
    <property type="match status" value="1"/>
</dbReference>
<sequence>MACYTGTAGWGIASSLAASFPGEGTHLARYARRLSCAEINSSFYRPHRQATYERWAASVPPAFRFSVKMPRVITHTKRMVDTRDDVSRFLDEISGLGDRLGMVLVQLPPSLRFSAVVAGAFFDDLRLRFDGRIACEPRHGEWFCQEAEALFAGRHVARVAADPAPMPAAAEPGGWRGLTYRRLHGSPEMYVSDYSPEKLALIAADLRDDPAEERWCIFDNTAQGHALPDALVVLEALSQAGR</sequence>
<gene>
    <name evidence="1" type="ORF">GOB84_10000</name>
</gene>
<dbReference type="Proteomes" id="UP000615326">
    <property type="component" value="Unassembled WGS sequence"/>
</dbReference>
<dbReference type="InterPro" id="IPR036520">
    <property type="entry name" value="UPF0759_sf"/>
</dbReference>
<dbReference type="InterPro" id="IPR002763">
    <property type="entry name" value="DUF72"/>
</dbReference>
<accession>A0ABX0K9M9</accession>
<dbReference type="PANTHER" id="PTHR30348">
    <property type="entry name" value="UNCHARACTERIZED PROTEIN YECE"/>
    <property type="match status" value="1"/>
</dbReference>
<dbReference type="SUPFAM" id="SSF117396">
    <property type="entry name" value="TM1631-like"/>
    <property type="match status" value="1"/>
</dbReference>
<dbReference type="Gene3D" id="3.20.20.410">
    <property type="entry name" value="Protein of unknown function UPF0759"/>
    <property type="match status" value="1"/>
</dbReference>
<evidence type="ECO:0000313" key="1">
    <source>
        <dbReference type="EMBL" id="NHO32881.1"/>
    </source>
</evidence>
<name>A0ABX0K9M9_9PROT</name>
<protein>
    <submittedName>
        <fullName evidence="1">DUF72 domain-containing protein</fullName>
    </submittedName>
</protein>
<comment type="caution">
    <text evidence="1">The sequence shown here is derived from an EMBL/GenBank/DDBJ whole genome shotgun (WGS) entry which is preliminary data.</text>
</comment>
<reference evidence="1 2" key="1">
    <citation type="journal article" date="2020" name="Int. J. Syst. Evol. Microbiol.">
        <title>Novel acetic acid bacteria from cider fermentations: Acetobacter conturbans sp. nov. and Acetobacter fallax sp. nov.</title>
        <authorList>
            <person name="Sombolestani A.S."/>
            <person name="Cleenwerck I."/>
            <person name="Cnockaert M."/>
            <person name="Borremans W."/>
            <person name="Wieme A.D."/>
            <person name="De Vuyst L."/>
            <person name="Vandamme P."/>
        </authorList>
    </citation>
    <scope>NUCLEOTIDE SEQUENCE [LARGE SCALE GENOMIC DNA]</scope>
    <source>
        <strain evidence="1 2">LMG 1637</strain>
    </source>
</reference>
<organism evidence="1 2">
    <name type="scientific">Acetobacter fallax</name>
    <dbReference type="NCBI Taxonomy" id="1737473"/>
    <lineage>
        <taxon>Bacteria</taxon>
        <taxon>Pseudomonadati</taxon>
        <taxon>Pseudomonadota</taxon>
        <taxon>Alphaproteobacteria</taxon>
        <taxon>Acetobacterales</taxon>
        <taxon>Acetobacteraceae</taxon>
        <taxon>Acetobacter</taxon>
    </lineage>
</organism>
<proteinExistence type="predicted"/>
<keyword evidence="2" id="KW-1185">Reference proteome</keyword>
<dbReference type="EMBL" id="WOSW01000017">
    <property type="protein sequence ID" value="NHO32881.1"/>
    <property type="molecule type" value="Genomic_DNA"/>
</dbReference>
<dbReference type="RefSeq" id="WP_173577407.1">
    <property type="nucleotide sequence ID" value="NZ_WOSW01000017.1"/>
</dbReference>
<dbReference type="Pfam" id="PF01904">
    <property type="entry name" value="DUF72"/>
    <property type="match status" value="1"/>
</dbReference>
<evidence type="ECO:0000313" key="2">
    <source>
        <dbReference type="Proteomes" id="UP000615326"/>
    </source>
</evidence>